<dbReference type="AlphaFoldDB" id="A0A0F9C6K2"/>
<proteinExistence type="predicted"/>
<accession>A0A0F9C6K2</accession>
<sequence>MLGILKADPYHDLKKVHMGHLVSDKGAVSPLCAKRPRKINLKRETWTIAKRFVTCEKCKAALKRRRLTDARNSQS</sequence>
<protein>
    <submittedName>
        <fullName evidence="1">Uncharacterized protein</fullName>
    </submittedName>
</protein>
<gene>
    <name evidence="1" type="ORF">LCGC14_2360570</name>
</gene>
<dbReference type="EMBL" id="LAZR01034566">
    <property type="protein sequence ID" value="KKL44948.1"/>
    <property type="molecule type" value="Genomic_DNA"/>
</dbReference>
<organism evidence="1">
    <name type="scientific">marine sediment metagenome</name>
    <dbReference type="NCBI Taxonomy" id="412755"/>
    <lineage>
        <taxon>unclassified sequences</taxon>
        <taxon>metagenomes</taxon>
        <taxon>ecological metagenomes</taxon>
    </lineage>
</organism>
<reference evidence="1" key="1">
    <citation type="journal article" date="2015" name="Nature">
        <title>Complex archaea that bridge the gap between prokaryotes and eukaryotes.</title>
        <authorList>
            <person name="Spang A."/>
            <person name="Saw J.H."/>
            <person name="Jorgensen S.L."/>
            <person name="Zaremba-Niedzwiedzka K."/>
            <person name="Martijn J."/>
            <person name="Lind A.E."/>
            <person name="van Eijk R."/>
            <person name="Schleper C."/>
            <person name="Guy L."/>
            <person name="Ettema T.J."/>
        </authorList>
    </citation>
    <scope>NUCLEOTIDE SEQUENCE</scope>
</reference>
<comment type="caution">
    <text evidence="1">The sequence shown here is derived from an EMBL/GenBank/DDBJ whole genome shotgun (WGS) entry which is preliminary data.</text>
</comment>
<evidence type="ECO:0000313" key="1">
    <source>
        <dbReference type="EMBL" id="KKL44948.1"/>
    </source>
</evidence>
<name>A0A0F9C6K2_9ZZZZ</name>